<keyword evidence="3" id="KW-0067">ATP-binding</keyword>
<evidence type="ECO:0000313" key="3">
    <source>
        <dbReference type="EMBL" id="MBM3317862.1"/>
    </source>
</evidence>
<protein>
    <submittedName>
        <fullName evidence="3">ATP-binding protein</fullName>
    </submittedName>
</protein>
<accession>A0A937XCL8</accession>
<dbReference type="Proteomes" id="UP000748308">
    <property type="component" value="Unassembled WGS sequence"/>
</dbReference>
<dbReference type="InterPro" id="IPR041682">
    <property type="entry name" value="AAA_14"/>
</dbReference>
<organism evidence="3 4">
    <name type="scientific">Eiseniibacteriota bacterium</name>
    <dbReference type="NCBI Taxonomy" id="2212470"/>
    <lineage>
        <taxon>Bacteria</taxon>
        <taxon>Candidatus Eiseniibacteriota</taxon>
    </lineage>
</organism>
<dbReference type="AlphaFoldDB" id="A0A937XCL8"/>
<sequence length="372" mass="42902">MRPRSRYLAAQVRKDLKTKMVFVAGPRQVGKTTMARSLPGAAAGYLNWDVAEHRERILRRELPPGNLWIFDEIHKYRNWRGYLKGLFDGRSANRRIMVTGSARLDLYRRGGDSLQGRYHLLRLHPLSAKELGLRGSAELRDLMVLGGFPEPYFGGSATGARRWSREYRNLLIREEVAGLERIHDLGTLEALVLRLPELVGSPLSLNALKEDLQVSHKTVARWMEVLERLYAVFRIPPFGAPRIRAIRKAQKHYHFDWSLVGEDPQRFENLVAAHLLKWVHFEQDTRGRDLELRYFRDTDGREVDFVVVERRQPLLFVECKWSDQPIDKGIRYLKARFPATESWQVSATGTKDYRTPEGIRVAPAVALLDGLV</sequence>
<proteinExistence type="predicted"/>
<dbReference type="Pfam" id="PF13173">
    <property type="entry name" value="AAA_14"/>
    <property type="match status" value="1"/>
</dbReference>
<gene>
    <name evidence="3" type="ORF">FJY75_08405</name>
</gene>
<evidence type="ECO:0000313" key="4">
    <source>
        <dbReference type="Proteomes" id="UP000748308"/>
    </source>
</evidence>
<dbReference type="InterPro" id="IPR025420">
    <property type="entry name" value="DUF4143"/>
</dbReference>
<evidence type="ECO:0000259" key="2">
    <source>
        <dbReference type="Pfam" id="PF13635"/>
    </source>
</evidence>
<feature type="domain" description="DUF4143" evidence="2">
    <location>
        <begin position="174"/>
        <end position="322"/>
    </location>
</feature>
<dbReference type="EMBL" id="VGIY01000204">
    <property type="protein sequence ID" value="MBM3317862.1"/>
    <property type="molecule type" value="Genomic_DNA"/>
</dbReference>
<dbReference type="PANTHER" id="PTHR43566:SF1">
    <property type="entry name" value="AAA+ ATPASE DOMAIN-CONTAINING PROTEIN"/>
    <property type="match status" value="1"/>
</dbReference>
<dbReference type="Pfam" id="PF13635">
    <property type="entry name" value="DUF4143"/>
    <property type="match status" value="1"/>
</dbReference>
<dbReference type="GO" id="GO:0005524">
    <property type="term" value="F:ATP binding"/>
    <property type="evidence" value="ECO:0007669"/>
    <property type="project" value="UniProtKB-KW"/>
</dbReference>
<dbReference type="InterPro" id="IPR027417">
    <property type="entry name" value="P-loop_NTPase"/>
</dbReference>
<comment type="caution">
    <text evidence="3">The sequence shown here is derived from an EMBL/GenBank/DDBJ whole genome shotgun (WGS) entry which is preliminary data.</text>
</comment>
<feature type="domain" description="AAA" evidence="1">
    <location>
        <begin position="18"/>
        <end position="131"/>
    </location>
</feature>
<evidence type="ECO:0000259" key="1">
    <source>
        <dbReference type="Pfam" id="PF13173"/>
    </source>
</evidence>
<keyword evidence="3" id="KW-0547">Nucleotide-binding</keyword>
<name>A0A937XCL8_UNCEI</name>
<dbReference type="PANTHER" id="PTHR43566">
    <property type="entry name" value="CONSERVED PROTEIN"/>
    <property type="match status" value="1"/>
</dbReference>
<reference evidence="3" key="1">
    <citation type="submission" date="2019-03" db="EMBL/GenBank/DDBJ databases">
        <title>Lake Tanganyika Metagenome-Assembled Genomes (MAGs).</title>
        <authorList>
            <person name="Tran P."/>
        </authorList>
    </citation>
    <scope>NUCLEOTIDE SEQUENCE</scope>
    <source>
        <strain evidence="3">M_DeepCast_400m_m2_100</strain>
    </source>
</reference>
<dbReference type="SUPFAM" id="SSF52540">
    <property type="entry name" value="P-loop containing nucleoside triphosphate hydrolases"/>
    <property type="match status" value="1"/>
</dbReference>